<keyword evidence="6 12" id="KW-0472">Membrane</keyword>
<accession>A0A7J6C127</accession>
<organism evidence="14 15">
    <name type="scientific">Onychostoma macrolepis</name>
    <dbReference type="NCBI Taxonomy" id="369639"/>
    <lineage>
        <taxon>Eukaryota</taxon>
        <taxon>Metazoa</taxon>
        <taxon>Chordata</taxon>
        <taxon>Craniata</taxon>
        <taxon>Vertebrata</taxon>
        <taxon>Euteleostomi</taxon>
        <taxon>Actinopterygii</taxon>
        <taxon>Neopterygii</taxon>
        <taxon>Teleostei</taxon>
        <taxon>Ostariophysi</taxon>
        <taxon>Cypriniformes</taxon>
        <taxon>Cyprinidae</taxon>
        <taxon>Acrossocheilinae</taxon>
        <taxon>Onychostoma</taxon>
    </lineage>
</organism>
<evidence type="ECO:0000256" key="1">
    <source>
        <dbReference type="ARBA" id="ARBA00004251"/>
    </source>
</evidence>
<dbReference type="InterPro" id="IPR051713">
    <property type="entry name" value="T-cell_Activation_Regulation"/>
</dbReference>
<protein>
    <recommendedName>
        <fullName evidence="13">Immunoglobulin domain-containing protein</fullName>
    </recommendedName>
</protein>
<keyword evidence="15" id="KW-1185">Reference proteome</keyword>
<reference evidence="14 15" key="1">
    <citation type="submission" date="2020-04" db="EMBL/GenBank/DDBJ databases">
        <title>Chromosome-level genome assembly of a cyprinid fish Onychostoma macrolepis by integration of Nanopore Sequencing, Bionano and Hi-C technology.</title>
        <authorList>
            <person name="Wang D."/>
        </authorList>
    </citation>
    <scope>NUCLEOTIDE SEQUENCE [LARGE SCALE GENOMIC DNA]</scope>
    <source>
        <strain evidence="14">SWU-2019</strain>
        <tissue evidence="14">Muscle</tissue>
    </source>
</reference>
<keyword evidence="9" id="KW-0325">Glycoprotein</keyword>
<dbReference type="InterPro" id="IPR003599">
    <property type="entry name" value="Ig_sub"/>
</dbReference>
<comment type="caution">
    <text evidence="14">The sequence shown here is derived from an EMBL/GenBank/DDBJ whole genome shotgun (WGS) entry which is preliminary data.</text>
</comment>
<name>A0A7J6C127_9TELE</name>
<keyword evidence="8" id="KW-0675">Receptor</keyword>
<feature type="transmembrane region" description="Helical" evidence="12">
    <location>
        <begin position="415"/>
        <end position="436"/>
    </location>
</feature>
<evidence type="ECO:0000256" key="12">
    <source>
        <dbReference type="SAM" id="Phobius"/>
    </source>
</evidence>
<dbReference type="EMBL" id="JAAMOB010000019">
    <property type="protein sequence ID" value="KAF4100900.1"/>
    <property type="molecule type" value="Genomic_DNA"/>
</dbReference>
<dbReference type="GO" id="GO:0071222">
    <property type="term" value="P:cellular response to lipopolysaccharide"/>
    <property type="evidence" value="ECO:0007669"/>
    <property type="project" value="TreeGrafter"/>
</dbReference>
<feature type="domain" description="Immunoglobulin" evidence="13">
    <location>
        <begin position="222"/>
        <end position="305"/>
    </location>
</feature>
<dbReference type="Proteomes" id="UP000579812">
    <property type="component" value="Unassembled WGS sequence"/>
</dbReference>
<evidence type="ECO:0000256" key="5">
    <source>
        <dbReference type="ARBA" id="ARBA00022989"/>
    </source>
</evidence>
<dbReference type="Gene3D" id="2.60.40.10">
    <property type="entry name" value="Immunoglobulins"/>
    <property type="match status" value="2"/>
</dbReference>
<sequence length="466" mass="51914">MLNRVLKYSLMSRFSMKEGGPLQKEAFEKTALFSGFRDSCRSLTMFSILLLFCFVNNCGTSPVPVTGKKGGNVTLPCEFEARQISDIVLSRVSKKILVCGSKGYTSSVKIGDQLKLDVLLASANKVETNSSGKWTEVWSRDHGVCNDRLNDSDGKLTIKEFTASDVGSYRALDFEGEILITVTVIESGSAEGNTRKTEEQFSLFWKHLLLLFCIVIYSETTSIHVPGKKGGSATLPCEFEDRDIFDVILKSLSKDIPVCKTEECNGRVFKIGACDVVIKDLRLSDAGKYILRVFYRNDQAELDRQTREYHLHIDVEISVKTGEELKLDVLLTNTDKVETNSSGEWREVWNRRDGVLDHHLTDTDGNLTIKGFTANDTGTYRVLDSDGEILITVTVTGSSTESKEKLNKTDGSKNMIIGLSVCGLLVFLAFIILAVIRIYKRRHRNPEHEPHLGVPLQDTVQGAQNS</sequence>
<gene>
    <name evidence="14" type="ORF">G5714_019096</name>
</gene>
<feature type="domain" description="Immunoglobulin" evidence="13">
    <location>
        <begin position="314"/>
        <end position="396"/>
    </location>
</feature>
<dbReference type="GO" id="GO:0031295">
    <property type="term" value="P:T cell costimulation"/>
    <property type="evidence" value="ECO:0007669"/>
    <property type="project" value="TreeGrafter"/>
</dbReference>
<keyword evidence="5 12" id="KW-1133">Transmembrane helix</keyword>
<dbReference type="PANTHER" id="PTHR25466:SF14">
    <property type="entry name" value="BUTYROPHILIN SUBFAMILY 2 MEMBER A2-LIKE-RELATED"/>
    <property type="match status" value="1"/>
</dbReference>
<dbReference type="GO" id="GO:0009897">
    <property type="term" value="C:external side of plasma membrane"/>
    <property type="evidence" value="ECO:0007669"/>
    <property type="project" value="TreeGrafter"/>
</dbReference>
<dbReference type="SMART" id="SM00409">
    <property type="entry name" value="IG"/>
    <property type="match status" value="3"/>
</dbReference>
<dbReference type="InterPro" id="IPR013783">
    <property type="entry name" value="Ig-like_fold"/>
</dbReference>
<evidence type="ECO:0000256" key="3">
    <source>
        <dbReference type="ARBA" id="ARBA00022692"/>
    </source>
</evidence>
<dbReference type="GO" id="GO:0042130">
    <property type="term" value="P:negative regulation of T cell proliferation"/>
    <property type="evidence" value="ECO:0007669"/>
    <property type="project" value="TreeGrafter"/>
</dbReference>
<evidence type="ECO:0000256" key="2">
    <source>
        <dbReference type="ARBA" id="ARBA00022475"/>
    </source>
</evidence>
<comment type="subcellular location">
    <subcellularLocation>
        <location evidence="1">Cell membrane</location>
        <topology evidence="1">Single-pass type I membrane protein</topology>
    </subcellularLocation>
</comment>
<dbReference type="GO" id="GO:0006955">
    <property type="term" value="P:immune response"/>
    <property type="evidence" value="ECO:0007669"/>
    <property type="project" value="TreeGrafter"/>
</dbReference>
<dbReference type="GO" id="GO:0007166">
    <property type="term" value="P:cell surface receptor signaling pathway"/>
    <property type="evidence" value="ECO:0007669"/>
    <property type="project" value="TreeGrafter"/>
</dbReference>
<keyword evidence="3 12" id="KW-0812">Transmembrane</keyword>
<proteinExistence type="predicted"/>
<dbReference type="PANTHER" id="PTHR25466">
    <property type="entry name" value="T-LYMPHOCYTE ACTIVATION ANTIGEN"/>
    <property type="match status" value="1"/>
</dbReference>
<keyword evidence="2" id="KW-1003">Cell membrane</keyword>
<keyword evidence="10" id="KW-0393">Immunoglobulin domain</keyword>
<evidence type="ECO:0000313" key="14">
    <source>
        <dbReference type="EMBL" id="KAF4100900.1"/>
    </source>
</evidence>
<evidence type="ECO:0000256" key="8">
    <source>
        <dbReference type="ARBA" id="ARBA00023170"/>
    </source>
</evidence>
<evidence type="ECO:0000256" key="11">
    <source>
        <dbReference type="SAM" id="MobiDB-lite"/>
    </source>
</evidence>
<keyword evidence="7" id="KW-1015">Disulfide bond</keyword>
<evidence type="ECO:0000256" key="9">
    <source>
        <dbReference type="ARBA" id="ARBA00023180"/>
    </source>
</evidence>
<feature type="domain" description="Immunoglobulin" evidence="13">
    <location>
        <begin position="62"/>
        <end position="183"/>
    </location>
</feature>
<feature type="region of interest" description="Disordered" evidence="11">
    <location>
        <begin position="447"/>
        <end position="466"/>
    </location>
</feature>
<evidence type="ECO:0000256" key="6">
    <source>
        <dbReference type="ARBA" id="ARBA00023136"/>
    </source>
</evidence>
<dbReference type="GO" id="GO:0042102">
    <property type="term" value="P:positive regulation of T cell proliferation"/>
    <property type="evidence" value="ECO:0007669"/>
    <property type="project" value="TreeGrafter"/>
</dbReference>
<evidence type="ECO:0000256" key="10">
    <source>
        <dbReference type="ARBA" id="ARBA00023319"/>
    </source>
</evidence>
<evidence type="ECO:0000313" key="15">
    <source>
        <dbReference type="Proteomes" id="UP000579812"/>
    </source>
</evidence>
<keyword evidence="4" id="KW-0732">Signal</keyword>
<evidence type="ECO:0000256" key="7">
    <source>
        <dbReference type="ARBA" id="ARBA00023157"/>
    </source>
</evidence>
<evidence type="ECO:0000256" key="4">
    <source>
        <dbReference type="ARBA" id="ARBA00022729"/>
    </source>
</evidence>
<dbReference type="AlphaFoldDB" id="A0A7J6C127"/>
<evidence type="ECO:0000259" key="13">
    <source>
        <dbReference type="SMART" id="SM00409"/>
    </source>
</evidence>